<proteinExistence type="predicted"/>
<dbReference type="AlphaFoldDB" id="A0A087EKC6"/>
<dbReference type="PANTHER" id="PTHR43035:SF1">
    <property type="entry name" value="FATTY ACID REPRESSION MUTANT PROTEIN 2-RELATED"/>
    <property type="match status" value="1"/>
</dbReference>
<protein>
    <submittedName>
        <fullName evidence="4">Nitroreductase domain</fullName>
    </submittedName>
</protein>
<dbReference type="CDD" id="cd02140">
    <property type="entry name" value="Frm2-like"/>
    <property type="match status" value="1"/>
</dbReference>
<dbReference type="InterPro" id="IPR029479">
    <property type="entry name" value="Nitroreductase"/>
</dbReference>
<name>A0A087EKC6_9BIFI</name>
<evidence type="ECO:0000256" key="1">
    <source>
        <dbReference type="ARBA" id="ARBA00004496"/>
    </source>
</evidence>
<comment type="caution">
    <text evidence="4">The sequence shown here is derived from an EMBL/GenBank/DDBJ whole genome shotgun (WGS) entry which is preliminary data.</text>
</comment>
<dbReference type="InterPro" id="IPR000415">
    <property type="entry name" value="Nitroreductase-like"/>
</dbReference>
<dbReference type="InterPro" id="IPR033877">
    <property type="entry name" value="Frm2/Hbn1"/>
</dbReference>
<dbReference type="GO" id="GO:0016491">
    <property type="term" value="F:oxidoreductase activity"/>
    <property type="evidence" value="ECO:0007669"/>
    <property type="project" value="UniProtKB-KW"/>
</dbReference>
<comment type="subcellular location">
    <subcellularLocation>
        <location evidence="1">Cytoplasm</location>
    </subcellularLocation>
</comment>
<dbReference type="FunFam" id="3.40.109.10:FF:000001">
    <property type="entry name" value="Nitroreductase family"/>
    <property type="match status" value="1"/>
</dbReference>
<dbReference type="RefSeq" id="WP_026642790.1">
    <property type="nucleotide sequence ID" value="NZ_JAXEUP010000008.1"/>
</dbReference>
<gene>
    <name evidence="4" type="ORF">BITS_0563</name>
</gene>
<sequence length="199" mass="21921">MSTLASISTRHSQYSLTGTSKVSDEDVAKLVKDITVKVPSAFNSQPQRVVVLFGEGHKKVWDIVKDSLRKVVDDEEAFKQTSQKIDSFAAAHGTVLYFDDTTVTDGLVEKFPLYADNFPVWAQQANGMLQFAVWTALSEAGLGASLQHYNPLINDAVRAAFELPEHWNLLAQMPFGDIVDPAGEAEHAPIDERVKVFGL</sequence>
<keyword evidence="5" id="KW-1185">Reference proteome</keyword>
<evidence type="ECO:0000313" key="4">
    <source>
        <dbReference type="EMBL" id="KFJ08227.1"/>
    </source>
</evidence>
<evidence type="ECO:0000313" key="5">
    <source>
        <dbReference type="Proteomes" id="UP000029080"/>
    </source>
</evidence>
<dbReference type="Pfam" id="PF00881">
    <property type="entry name" value="Nitroreductase"/>
    <property type="match status" value="1"/>
</dbReference>
<dbReference type="PANTHER" id="PTHR43035">
    <property type="entry name" value="FATTY ACID REPRESSION MUTANT PROTEIN 2-RELATED"/>
    <property type="match status" value="1"/>
</dbReference>
<organism evidence="4 5">
    <name type="scientific">Bifidobacterium tsurumiense</name>
    <dbReference type="NCBI Taxonomy" id="356829"/>
    <lineage>
        <taxon>Bacteria</taxon>
        <taxon>Bacillati</taxon>
        <taxon>Actinomycetota</taxon>
        <taxon>Actinomycetes</taxon>
        <taxon>Bifidobacteriales</taxon>
        <taxon>Bifidobacteriaceae</taxon>
        <taxon>Bifidobacterium</taxon>
    </lineage>
</organism>
<dbReference type="Gene3D" id="3.40.109.10">
    <property type="entry name" value="NADH Oxidase"/>
    <property type="match status" value="1"/>
</dbReference>
<keyword evidence="3" id="KW-0560">Oxidoreductase</keyword>
<evidence type="ECO:0000256" key="3">
    <source>
        <dbReference type="ARBA" id="ARBA00023002"/>
    </source>
</evidence>
<evidence type="ECO:0000256" key="2">
    <source>
        <dbReference type="ARBA" id="ARBA00022490"/>
    </source>
</evidence>
<dbReference type="GO" id="GO:0005737">
    <property type="term" value="C:cytoplasm"/>
    <property type="evidence" value="ECO:0007669"/>
    <property type="project" value="UniProtKB-SubCell"/>
</dbReference>
<dbReference type="GO" id="GO:0034599">
    <property type="term" value="P:cellular response to oxidative stress"/>
    <property type="evidence" value="ECO:0007669"/>
    <property type="project" value="InterPro"/>
</dbReference>
<dbReference type="EMBL" id="JGZU01000003">
    <property type="protein sequence ID" value="KFJ08227.1"/>
    <property type="molecule type" value="Genomic_DNA"/>
</dbReference>
<dbReference type="eggNOG" id="COG3560">
    <property type="taxonomic scope" value="Bacteria"/>
</dbReference>
<dbReference type="OrthoDB" id="9810617at2"/>
<dbReference type="SUPFAM" id="SSF55469">
    <property type="entry name" value="FMN-dependent nitroreductase-like"/>
    <property type="match status" value="1"/>
</dbReference>
<reference evidence="4 5" key="1">
    <citation type="submission" date="2014-03" db="EMBL/GenBank/DDBJ databases">
        <title>Genomics of Bifidobacteria.</title>
        <authorList>
            <person name="Ventura M."/>
            <person name="Milani C."/>
            <person name="Lugli G.A."/>
        </authorList>
    </citation>
    <scope>NUCLEOTIDE SEQUENCE [LARGE SCALE GENOMIC DNA]</scope>
    <source>
        <strain evidence="4 5">JCM 13495</strain>
    </source>
</reference>
<accession>A0A087EKC6</accession>
<keyword evidence="2" id="KW-0963">Cytoplasm</keyword>
<dbReference type="Proteomes" id="UP000029080">
    <property type="component" value="Unassembled WGS sequence"/>
</dbReference>